<gene>
    <name evidence="1" type="ORF">AVEN_38972_1</name>
</gene>
<keyword evidence="2" id="KW-1185">Reference proteome</keyword>
<proteinExistence type="predicted"/>
<reference evidence="1 2" key="1">
    <citation type="journal article" date="2019" name="Sci. Rep.">
        <title>Orb-weaving spider Araneus ventricosus genome elucidates the spidroin gene catalogue.</title>
        <authorList>
            <person name="Kono N."/>
            <person name="Nakamura H."/>
            <person name="Ohtoshi R."/>
            <person name="Moran D.A.P."/>
            <person name="Shinohara A."/>
            <person name="Yoshida Y."/>
            <person name="Fujiwara M."/>
            <person name="Mori M."/>
            <person name="Tomita M."/>
            <person name="Arakawa K."/>
        </authorList>
    </citation>
    <scope>NUCLEOTIDE SEQUENCE [LARGE SCALE GENOMIC DNA]</scope>
</reference>
<organism evidence="1 2">
    <name type="scientific">Araneus ventricosus</name>
    <name type="common">Orbweaver spider</name>
    <name type="synonym">Epeira ventricosa</name>
    <dbReference type="NCBI Taxonomy" id="182803"/>
    <lineage>
        <taxon>Eukaryota</taxon>
        <taxon>Metazoa</taxon>
        <taxon>Ecdysozoa</taxon>
        <taxon>Arthropoda</taxon>
        <taxon>Chelicerata</taxon>
        <taxon>Arachnida</taxon>
        <taxon>Araneae</taxon>
        <taxon>Araneomorphae</taxon>
        <taxon>Entelegynae</taxon>
        <taxon>Araneoidea</taxon>
        <taxon>Araneidae</taxon>
        <taxon>Araneus</taxon>
    </lineage>
</organism>
<dbReference type="AlphaFoldDB" id="A0A4Y2II06"/>
<dbReference type="Proteomes" id="UP000499080">
    <property type="component" value="Unassembled WGS sequence"/>
</dbReference>
<sequence length="107" mass="12168">MGLDYIKSAVADQTFSEPHHPSWKFGEEERDLDLVFCPFQAFITRLARGHLICLAYSEGNKICPKCQQHQASPKHILDCLGLNWEAIYSSPLLVIDFIKVNGFLDMV</sequence>
<evidence type="ECO:0000313" key="1">
    <source>
        <dbReference type="EMBL" id="GBM77328.1"/>
    </source>
</evidence>
<dbReference type="EMBL" id="BGPR01002683">
    <property type="protein sequence ID" value="GBM77328.1"/>
    <property type="molecule type" value="Genomic_DNA"/>
</dbReference>
<evidence type="ECO:0000313" key="2">
    <source>
        <dbReference type="Proteomes" id="UP000499080"/>
    </source>
</evidence>
<dbReference type="OrthoDB" id="8063525at2759"/>
<accession>A0A4Y2II06</accession>
<comment type="caution">
    <text evidence="1">The sequence shown here is derived from an EMBL/GenBank/DDBJ whole genome shotgun (WGS) entry which is preliminary data.</text>
</comment>
<protein>
    <submittedName>
        <fullName evidence="1">Uncharacterized protein</fullName>
    </submittedName>
</protein>
<name>A0A4Y2II06_ARAVE</name>